<dbReference type="Proteomes" id="UP001430193">
    <property type="component" value="Unassembled WGS sequence"/>
</dbReference>
<evidence type="ECO:0000313" key="3">
    <source>
        <dbReference type="Proteomes" id="UP001430193"/>
    </source>
</evidence>
<feature type="signal peptide" evidence="1">
    <location>
        <begin position="1"/>
        <end position="28"/>
    </location>
</feature>
<evidence type="ECO:0000256" key="1">
    <source>
        <dbReference type="SAM" id="SignalP"/>
    </source>
</evidence>
<comment type="caution">
    <text evidence="2">The sequence shown here is derived from an EMBL/GenBank/DDBJ whole genome shotgun (WGS) entry which is preliminary data.</text>
</comment>
<feature type="chain" id="PRO_5045913070" evidence="1">
    <location>
        <begin position="29"/>
        <end position="147"/>
    </location>
</feature>
<keyword evidence="1" id="KW-0732">Signal</keyword>
<accession>A0ABS2KFN0</accession>
<organism evidence="2 3">
    <name type="scientific">Dyella mobilis</name>
    <dbReference type="NCBI Taxonomy" id="1849582"/>
    <lineage>
        <taxon>Bacteria</taxon>
        <taxon>Pseudomonadati</taxon>
        <taxon>Pseudomonadota</taxon>
        <taxon>Gammaproteobacteria</taxon>
        <taxon>Lysobacterales</taxon>
        <taxon>Rhodanobacteraceae</taxon>
        <taxon>Dyella</taxon>
    </lineage>
</organism>
<proteinExistence type="predicted"/>
<gene>
    <name evidence="2" type="ORF">ISS99_08525</name>
</gene>
<evidence type="ECO:0000313" key="2">
    <source>
        <dbReference type="EMBL" id="MBM7129567.1"/>
    </source>
</evidence>
<sequence length="147" mass="16321">MNSFRHPLCSALAILFAGLTVTLNPSVASGQQQSNTSTDRTAKEIDAIIYASSTRDEILAKLKPYAAPMQTMEDVRKKLDLGFCFGSGPGVMQCQVANTGLSLVFDPDKKLRLIRRDAQVVNGVSYPEMSITDRGFEWHGYRRLYEN</sequence>
<reference evidence="2" key="1">
    <citation type="submission" date="2020-10" db="EMBL/GenBank/DDBJ databases">
        <title>Phylogeny of dyella-like bacteria.</title>
        <authorList>
            <person name="Fu J."/>
        </authorList>
    </citation>
    <scope>NUCLEOTIDE SEQUENCE</scope>
    <source>
        <strain evidence="2">DHON07</strain>
    </source>
</reference>
<protein>
    <submittedName>
        <fullName evidence="2">Uncharacterized protein</fullName>
    </submittedName>
</protein>
<dbReference type="EMBL" id="JADIKF010000038">
    <property type="protein sequence ID" value="MBM7129567.1"/>
    <property type="molecule type" value="Genomic_DNA"/>
</dbReference>
<name>A0ABS2KFN0_9GAMM</name>
<dbReference type="RefSeq" id="WP_204631185.1">
    <property type="nucleotide sequence ID" value="NZ_BSOC01000003.1"/>
</dbReference>
<keyword evidence="3" id="KW-1185">Reference proteome</keyword>